<accession>A0A6J5QYJ2</accession>
<sequence length="45" mass="5247">MLATEVSPETHKEIKMLAAKRNMTMNLWLNNAIIKAIREDTKYDI</sequence>
<name>A0A6J5QYJ2_9CAUD</name>
<evidence type="ECO:0000313" key="1">
    <source>
        <dbReference type="EMBL" id="CAB4184654.1"/>
    </source>
</evidence>
<gene>
    <name evidence="1" type="ORF">UFOVP1112_21</name>
    <name evidence="2" type="ORF">UFOVP1385_42</name>
    <name evidence="3" type="ORF">UFOVP1478_48</name>
</gene>
<dbReference type="EMBL" id="LR797425">
    <property type="protein sequence ID" value="CAB4215673.1"/>
    <property type="molecule type" value="Genomic_DNA"/>
</dbReference>
<evidence type="ECO:0000313" key="3">
    <source>
        <dbReference type="EMBL" id="CAB4215673.1"/>
    </source>
</evidence>
<reference evidence="1" key="1">
    <citation type="submission" date="2020-05" db="EMBL/GenBank/DDBJ databases">
        <authorList>
            <person name="Chiriac C."/>
            <person name="Salcher M."/>
            <person name="Ghai R."/>
            <person name="Kavagutti S V."/>
        </authorList>
    </citation>
    <scope>NUCLEOTIDE SEQUENCE</scope>
</reference>
<proteinExistence type="predicted"/>
<organism evidence="1">
    <name type="scientific">uncultured Caudovirales phage</name>
    <dbReference type="NCBI Taxonomy" id="2100421"/>
    <lineage>
        <taxon>Viruses</taxon>
        <taxon>Duplodnaviria</taxon>
        <taxon>Heunggongvirae</taxon>
        <taxon>Uroviricota</taxon>
        <taxon>Caudoviricetes</taxon>
        <taxon>Peduoviridae</taxon>
        <taxon>Maltschvirus</taxon>
        <taxon>Maltschvirus maltsch</taxon>
    </lineage>
</organism>
<protein>
    <recommendedName>
        <fullName evidence="4">Toxin-antitoxin system HicB family antitoxin</fullName>
    </recommendedName>
</protein>
<dbReference type="EMBL" id="LR797063">
    <property type="protein sequence ID" value="CAB4184654.1"/>
    <property type="molecule type" value="Genomic_DNA"/>
</dbReference>
<evidence type="ECO:0008006" key="4">
    <source>
        <dbReference type="Google" id="ProtNLM"/>
    </source>
</evidence>
<evidence type="ECO:0000313" key="2">
    <source>
        <dbReference type="EMBL" id="CAB4204205.1"/>
    </source>
</evidence>
<dbReference type="EMBL" id="LR797335">
    <property type="protein sequence ID" value="CAB4204205.1"/>
    <property type="molecule type" value="Genomic_DNA"/>
</dbReference>